<dbReference type="Pfam" id="PF08393">
    <property type="entry name" value="DHC_N2"/>
    <property type="match status" value="1"/>
</dbReference>
<comment type="caution">
    <text evidence="2">The sequence shown here is derived from an EMBL/GenBank/DDBJ whole genome shotgun (WGS) entry which is preliminary data.</text>
</comment>
<dbReference type="InterPro" id="IPR013602">
    <property type="entry name" value="Dynein_heavy_linker"/>
</dbReference>
<organism evidence="2 3">
    <name type="scientific">Pristionchus fissidentatus</name>
    <dbReference type="NCBI Taxonomy" id="1538716"/>
    <lineage>
        <taxon>Eukaryota</taxon>
        <taxon>Metazoa</taxon>
        <taxon>Ecdysozoa</taxon>
        <taxon>Nematoda</taxon>
        <taxon>Chromadorea</taxon>
        <taxon>Rhabditida</taxon>
        <taxon>Rhabditina</taxon>
        <taxon>Diplogasteromorpha</taxon>
        <taxon>Diplogasteroidea</taxon>
        <taxon>Neodiplogasteridae</taxon>
        <taxon>Pristionchus</taxon>
    </lineage>
</organism>
<dbReference type="GO" id="GO:0030286">
    <property type="term" value="C:dynein complex"/>
    <property type="evidence" value="ECO:0007669"/>
    <property type="project" value="InterPro"/>
</dbReference>
<name>A0AAV5VKI8_9BILA</name>
<evidence type="ECO:0000259" key="1">
    <source>
        <dbReference type="Pfam" id="PF08393"/>
    </source>
</evidence>
<feature type="non-terminal residue" evidence="2">
    <location>
        <position position="1"/>
    </location>
</feature>
<dbReference type="GO" id="GO:0007018">
    <property type="term" value="P:microtubule-based movement"/>
    <property type="evidence" value="ECO:0007669"/>
    <property type="project" value="InterPro"/>
</dbReference>
<evidence type="ECO:0000313" key="3">
    <source>
        <dbReference type="Proteomes" id="UP001432322"/>
    </source>
</evidence>
<evidence type="ECO:0000313" key="2">
    <source>
        <dbReference type="EMBL" id="GMT19101.1"/>
    </source>
</evidence>
<dbReference type="PANTHER" id="PTHR45703:SF36">
    <property type="entry name" value="DYNEIN HEAVY CHAIN, CYTOPLASMIC"/>
    <property type="match status" value="1"/>
</dbReference>
<accession>A0AAV5VKI8</accession>
<keyword evidence="3" id="KW-1185">Reference proteome</keyword>
<feature type="domain" description="Dynein heavy chain linker" evidence="1">
    <location>
        <begin position="269"/>
        <end position="379"/>
    </location>
</feature>
<reference evidence="2" key="1">
    <citation type="submission" date="2023-10" db="EMBL/GenBank/DDBJ databases">
        <title>Genome assembly of Pristionchus species.</title>
        <authorList>
            <person name="Yoshida K."/>
            <person name="Sommer R.J."/>
        </authorList>
    </citation>
    <scope>NUCLEOTIDE SEQUENCE</scope>
    <source>
        <strain evidence="2">RS5133</strain>
    </source>
</reference>
<feature type="non-terminal residue" evidence="2">
    <location>
        <position position="388"/>
    </location>
</feature>
<protein>
    <recommendedName>
        <fullName evidence="1">Dynein heavy chain linker domain-containing protein</fullName>
    </recommendedName>
</protein>
<dbReference type="InterPro" id="IPR026983">
    <property type="entry name" value="DHC"/>
</dbReference>
<dbReference type="EMBL" id="BTSY01000003">
    <property type="protein sequence ID" value="GMT19101.1"/>
    <property type="molecule type" value="Genomic_DNA"/>
</dbReference>
<sequence>RWIDPSSFIKHPRVRLFTLLIYKLPSIDSMSIEEELELLVQLKELILKLRRAPEWIESGIFVVSTVSLWNSLRKRAKGLVDRMEKHLKERLNQTLDSLLSQFRKYDRLLFFRSINPQAMLHNKAMVDNVVKNEMDSSISQLVQVYELLYRLSQHIQLDSMQHESLLSIVSFRLTLLQQLNEHRIFFHKRMSSFMSFVQKSQSTVAAAATKLLDKSAVTSQFVNPHEAPTYLEQLKGIKPVVSQLCSDLDALNEFEVVVSLIPTEIPRLRSLKGDVILMEDLFESTIEYYSHVNEFFELRRTQVVIVESESIVERVLNRLNECEKKAGQHRSLRHFILQVRNDVDKFKKNFPVVEVMSCKRFLERHWVKISEIVGVDMSVHSNSKVAVI</sequence>
<dbReference type="GO" id="GO:0045505">
    <property type="term" value="F:dynein intermediate chain binding"/>
    <property type="evidence" value="ECO:0007669"/>
    <property type="project" value="InterPro"/>
</dbReference>
<dbReference type="PANTHER" id="PTHR45703">
    <property type="entry name" value="DYNEIN HEAVY CHAIN"/>
    <property type="match status" value="1"/>
</dbReference>
<gene>
    <name evidence="2" type="ORF">PFISCL1PPCAC_10398</name>
</gene>
<dbReference type="GO" id="GO:0051959">
    <property type="term" value="F:dynein light intermediate chain binding"/>
    <property type="evidence" value="ECO:0007669"/>
    <property type="project" value="InterPro"/>
</dbReference>
<dbReference type="AlphaFoldDB" id="A0AAV5VKI8"/>
<dbReference type="Proteomes" id="UP001432322">
    <property type="component" value="Unassembled WGS sequence"/>
</dbReference>
<proteinExistence type="predicted"/>